<evidence type="ECO:0000256" key="4">
    <source>
        <dbReference type="ARBA" id="ARBA00022679"/>
    </source>
</evidence>
<dbReference type="GO" id="GO:0005829">
    <property type="term" value="C:cytosol"/>
    <property type="evidence" value="ECO:0007669"/>
    <property type="project" value="TreeGrafter"/>
</dbReference>
<keyword evidence="2 6" id="KW-0698">rRNA processing</keyword>
<evidence type="ECO:0000256" key="2">
    <source>
        <dbReference type="ARBA" id="ARBA00022552"/>
    </source>
</evidence>
<dbReference type="NCBIfam" id="TIGR00138">
    <property type="entry name" value="rsmG_gidB"/>
    <property type="match status" value="1"/>
</dbReference>
<proteinExistence type="inferred from homology"/>
<evidence type="ECO:0000256" key="3">
    <source>
        <dbReference type="ARBA" id="ARBA00022603"/>
    </source>
</evidence>
<comment type="subcellular location">
    <subcellularLocation>
        <location evidence="6">Cytoplasm</location>
    </subcellularLocation>
</comment>
<dbReference type="SUPFAM" id="SSF53335">
    <property type="entry name" value="S-adenosyl-L-methionine-dependent methyltransferases"/>
    <property type="match status" value="1"/>
</dbReference>
<dbReference type="HAMAP" id="MF_00074">
    <property type="entry name" value="16SrRNA_methyltr_G"/>
    <property type="match status" value="1"/>
</dbReference>
<organism evidence="7 8">
    <name type="scientific">Kineobactrum sediminis</name>
    <dbReference type="NCBI Taxonomy" id="1905677"/>
    <lineage>
        <taxon>Bacteria</taxon>
        <taxon>Pseudomonadati</taxon>
        <taxon>Pseudomonadota</taxon>
        <taxon>Gammaproteobacteria</taxon>
        <taxon>Cellvibrionales</taxon>
        <taxon>Halieaceae</taxon>
        <taxon>Kineobactrum</taxon>
    </lineage>
</organism>
<accession>A0A2N5Y5U7</accession>
<dbReference type="EC" id="2.1.1.170" evidence="6"/>
<evidence type="ECO:0000256" key="5">
    <source>
        <dbReference type="ARBA" id="ARBA00022691"/>
    </source>
</evidence>
<gene>
    <name evidence="6" type="primary">rsmG</name>
    <name evidence="7" type="ORF">CWI75_03570</name>
</gene>
<dbReference type="Gene3D" id="3.40.50.150">
    <property type="entry name" value="Vaccinia Virus protein VP39"/>
    <property type="match status" value="1"/>
</dbReference>
<dbReference type="Pfam" id="PF02527">
    <property type="entry name" value="GidB"/>
    <property type="match status" value="1"/>
</dbReference>
<sequence>MATDLEKTLSRGCHALDISLEPRQQEQLLTYLQLMQKWNRAYNLTAVREPAAMVTRHLLDSLAVLPYLPEGRCLDVGTGAGLPGIPLAILFPEREFHLLDSNGKKTRFLFAVKTSLGLANVTIHNTRVEAFTPQALFDVILSRAFASLADMVAGTRHLLAPGGCFLAMKGAYPPDELEAVARECVLKGIYPLAVPGLNEQRHLVELALCQPTQ</sequence>
<comment type="caution">
    <text evidence="6">Lacks conserved residue(s) required for the propagation of feature annotation.</text>
</comment>
<evidence type="ECO:0000313" key="7">
    <source>
        <dbReference type="EMBL" id="PLW83765.1"/>
    </source>
</evidence>
<keyword evidence="5 6" id="KW-0949">S-adenosyl-L-methionine</keyword>
<dbReference type="CDD" id="cd02440">
    <property type="entry name" value="AdoMet_MTases"/>
    <property type="match status" value="1"/>
</dbReference>
<dbReference type="InterPro" id="IPR029063">
    <property type="entry name" value="SAM-dependent_MTases_sf"/>
</dbReference>
<comment type="catalytic activity">
    <reaction evidence="6">
        <text>guanosine(527) in 16S rRNA + S-adenosyl-L-methionine = N(7)-methylguanosine(527) in 16S rRNA + S-adenosyl-L-homocysteine</text>
        <dbReference type="Rhea" id="RHEA:42732"/>
        <dbReference type="Rhea" id="RHEA-COMP:10209"/>
        <dbReference type="Rhea" id="RHEA-COMP:10210"/>
        <dbReference type="ChEBI" id="CHEBI:57856"/>
        <dbReference type="ChEBI" id="CHEBI:59789"/>
        <dbReference type="ChEBI" id="CHEBI:74269"/>
        <dbReference type="ChEBI" id="CHEBI:74480"/>
        <dbReference type="EC" id="2.1.1.170"/>
    </reaction>
</comment>
<keyword evidence="1 6" id="KW-0963">Cytoplasm</keyword>
<dbReference type="Proteomes" id="UP000234845">
    <property type="component" value="Unassembled WGS sequence"/>
</dbReference>
<keyword evidence="3 6" id="KW-0489">Methyltransferase</keyword>
<feature type="binding site" evidence="6">
    <location>
        <position position="143"/>
    </location>
    <ligand>
        <name>S-adenosyl-L-methionine</name>
        <dbReference type="ChEBI" id="CHEBI:59789"/>
    </ligand>
</feature>
<evidence type="ECO:0000256" key="1">
    <source>
        <dbReference type="ARBA" id="ARBA00022490"/>
    </source>
</evidence>
<dbReference type="GO" id="GO:0070043">
    <property type="term" value="F:rRNA (guanine-N7-)-methyltransferase activity"/>
    <property type="evidence" value="ECO:0007669"/>
    <property type="project" value="UniProtKB-UniRule"/>
</dbReference>
<dbReference type="EMBL" id="PKLZ01000002">
    <property type="protein sequence ID" value="PLW83765.1"/>
    <property type="molecule type" value="Genomic_DNA"/>
</dbReference>
<dbReference type="PANTHER" id="PTHR31760:SF0">
    <property type="entry name" value="S-ADENOSYL-L-METHIONINE-DEPENDENT METHYLTRANSFERASES SUPERFAMILY PROTEIN"/>
    <property type="match status" value="1"/>
</dbReference>
<dbReference type="PIRSF" id="PIRSF003078">
    <property type="entry name" value="GidB"/>
    <property type="match status" value="1"/>
</dbReference>
<dbReference type="AlphaFoldDB" id="A0A2N5Y5U7"/>
<comment type="function">
    <text evidence="6">Specifically methylates the N7 position of guanine in position 527 of 16S rRNA.</text>
</comment>
<comment type="similarity">
    <text evidence="6">Belongs to the methyltransferase superfamily. RNA methyltransferase RsmG family.</text>
</comment>
<feature type="binding site" evidence="6">
    <location>
        <position position="77"/>
    </location>
    <ligand>
        <name>S-adenosyl-L-methionine</name>
        <dbReference type="ChEBI" id="CHEBI:59789"/>
    </ligand>
</feature>
<evidence type="ECO:0000256" key="6">
    <source>
        <dbReference type="HAMAP-Rule" id="MF_00074"/>
    </source>
</evidence>
<reference evidence="8" key="1">
    <citation type="submission" date="2017-11" db="EMBL/GenBank/DDBJ databases">
        <title>The draft genome sequence of Chromatocurvus sp. F02.</title>
        <authorList>
            <person name="Du Z.-J."/>
            <person name="Chang Y.-Q."/>
        </authorList>
    </citation>
    <scope>NUCLEOTIDE SEQUENCE [LARGE SCALE GENOMIC DNA]</scope>
    <source>
        <strain evidence="8">F02</strain>
    </source>
</reference>
<keyword evidence="4 6" id="KW-0808">Transferase</keyword>
<keyword evidence="8" id="KW-1185">Reference proteome</keyword>
<feature type="binding site" evidence="6">
    <location>
        <position position="82"/>
    </location>
    <ligand>
        <name>S-adenosyl-L-methionine</name>
        <dbReference type="ChEBI" id="CHEBI:59789"/>
    </ligand>
</feature>
<dbReference type="PANTHER" id="PTHR31760">
    <property type="entry name" value="S-ADENOSYL-L-METHIONINE-DEPENDENT METHYLTRANSFERASES SUPERFAMILY PROTEIN"/>
    <property type="match status" value="1"/>
</dbReference>
<dbReference type="InterPro" id="IPR003682">
    <property type="entry name" value="rRNA_ssu_MeTfrase_G"/>
</dbReference>
<protein>
    <recommendedName>
        <fullName evidence="6">Ribosomal RNA small subunit methyltransferase G</fullName>
        <ecNumber evidence="6">2.1.1.170</ecNumber>
    </recommendedName>
    <alternativeName>
        <fullName evidence="6">16S rRNA 7-methylguanosine methyltransferase</fullName>
        <shortName evidence="6">16S rRNA m7G methyltransferase</shortName>
    </alternativeName>
</protein>
<comment type="caution">
    <text evidence="7">The sequence shown here is derived from an EMBL/GenBank/DDBJ whole genome shotgun (WGS) entry which is preliminary data.</text>
</comment>
<evidence type="ECO:0000313" key="8">
    <source>
        <dbReference type="Proteomes" id="UP000234845"/>
    </source>
</evidence>
<dbReference type="OrthoDB" id="9808773at2"/>
<name>A0A2N5Y5U7_9GAMM</name>
<feature type="binding site" evidence="6">
    <location>
        <begin position="128"/>
        <end position="129"/>
    </location>
    <ligand>
        <name>S-adenosyl-L-methionine</name>
        <dbReference type="ChEBI" id="CHEBI:59789"/>
    </ligand>
</feature>